<sequence length="106" mass="12014">MTEIYDFLINMDTFYQFLVGGLFLVMIFEIGGSNTPGANGMFWLFAHFWAFIASFIYVIYIFFVENLSSAGYALLYTFGYIIVEAIVSMGIITLLSGINSKKEPKK</sequence>
<reference evidence="1 2" key="1">
    <citation type="submission" date="2017-09" db="EMBL/GenBank/DDBJ databases">
        <title>Genomics of the genus Arcobacter.</title>
        <authorList>
            <person name="Perez-Cataluna A."/>
            <person name="Figueras M.J."/>
            <person name="Salas-Masso N."/>
        </authorList>
    </citation>
    <scope>NUCLEOTIDE SEQUENCE [LARGE SCALE GENOMIC DNA]</scope>
    <source>
        <strain evidence="1 2">CECT 7834</strain>
    </source>
</reference>
<accession>A0A6M8NT36</accession>
<dbReference type="AlphaFoldDB" id="A0A6M8NT36"/>
<comment type="caution">
    <text evidence="1">The sequence shown here is derived from an EMBL/GenBank/DDBJ whole genome shotgun (WGS) entry which is preliminary data.</text>
</comment>
<evidence type="ECO:0000313" key="2">
    <source>
        <dbReference type="Proteomes" id="UP000290378"/>
    </source>
</evidence>
<organism evidence="1 2">
    <name type="scientific">Arcobacter cloacae</name>
    <dbReference type="NCBI Taxonomy" id="1054034"/>
    <lineage>
        <taxon>Bacteria</taxon>
        <taxon>Pseudomonadati</taxon>
        <taxon>Campylobacterota</taxon>
        <taxon>Epsilonproteobacteria</taxon>
        <taxon>Campylobacterales</taxon>
        <taxon>Arcobacteraceae</taxon>
        <taxon>Arcobacter</taxon>
    </lineage>
</organism>
<dbReference type="Proteomes" id="UP000290378">
    <property type="component" value="Unassembled WGS sequence"/>
</dbReference>
<dbReference type="EMBL" id="NXII01000008">
    <property type="protein sequence ID" value="RXI41176.1"/>
    <property type="molecule type" value="Genomic_DNA"/>
</dbReference>
<protein>
    <submittedName>
        <fullName evidence="1">Uncharacterized protein</fullName>
    </submittedName>
</protein>
<gene>
    <name evidence="1" type="ORF">CP963_07200</name>
</gene>
<evidence type="ECO:0000313" key="1">
    <source>
        <dbReference type="EMBL" id="RXI41176.1"/>
    </source>
</evidence>
<proteinExistence type="predicted"/>
<keyword evidence="2" id="KW-1185">Reference proteome</keyword>
<dbReference type="RefSeq" id="WP_129013517.1">
    <property type="nucleotide sequence ID" value="NZ_CBCSEI010000008.1"/>
</dbReference>
<name>A0A6M8NT36_9BACT</name>